<proteinExistence type="predicted"/>
<dbReference type="PANTHER" id="PTHR14948:SF25">
    <property type="entry name" value="DUF4190 DOMAIN-CONTAINING PROTEIN"/>
    <property type="match status" value="1"/>
</dbReference>
<evidence type="ECO:0000313" key="7">
    <source>
        <dbReference type="Proteomes" id="UP000321769"/>
    </source>
</evidence>
<dbReference type="EMBL" id="BJZQ01000012">
    <property type="protein sequence ID" value="GEO89963.1"/>
    <property type="molecule type" value="Genomic_DNA"/>
</dbReference>
<protein>
    <recommendedName>
        <fullName evidence="8">CD225/dispanin family protein</fullName>
    </recommendedName>
</protein>
<dbReference type="Pfam" id="PF04505">
    <property type="entry name" value="CD225"/>
    <property type="match status" value="1"/>
</dbReference>
<reference evidence="6 7" key="1">
    <citation type="submission" date="2019-07" db="EMBL/GenBank/DDBJ databases">
        <title>Whole genome shotgun sequence of Aeromicrobium flavum NBRC 107625.</title>
        <authorList>
            <person name="Hosoyama A."/>
            <person name="Uohara A."/>
            <person name="Ohji S."/>
            <person name="Ichikawa N."/>
        </authorList>
    </citation>
    <scope>NUCLEOTIDE SEQUENCE [LARGE SCALE GENOMIC DNA]</scope>
    <source>
        <strain evidence="6 7">NBRC 107625</strain>
    </source>
</reference>
<evidence type="ECO:0000256" key="4">
    <source>
        <dbReference type="ARBA" id="ARBA00023136"/>
    </source>
</evidence>
<keyword evidence="4 5" id="KW-0472">Membrane</keyword>
<accession>A0A512HWY7</accession>
<organism evidence="6 7">
    <name type="scientific">Aeromicrobium flavum</name>
    <dbReference type="NCBI Taxonomy" id="416568"/>
    <lineage>
        <taxon>Bacteria</taxon>
        <taxon>Bacillati</taxon>
        <taxon>Actinomycetota</taxon>
        <taxon>Actinomycetes</taxon>
        <taxon>Propionibacteriales</taxon>
        <taxon>Nocardioidaceae</taxon>
        <taxon>Aeromicrobium</taxon>
    </lineage>
</organism>
<keyword evidence="7" id="KW-1185">Reference proteome</keyword>
<dbReference type="OrthoDB" id="9815705at2"/>
<comment type="subcellular location">
    <subcellularLocation>
        <location evidence="1">Membrane</location>
    </subcellularLocation>
</comment>
<dbReference type="Proteomes" id="UP000321769">
    <property type="component" value="Unassembled WGS sequence"/>
</dbReference>
<comment type="caution">
    <text evidence="6">The sequence shown here is derived from an EMBL/GenBank/DDBJ whole genome shotgun (WGS) entry which is preliminary data.</text>
</comment>
<evidence type="ECO:0008006" key="8">
    <source>
        <dbReference type="Google" id="ProtNLM"/>
    </source>
</evidence>
<dbReference type="RefSeq" id="WP_146827827.1">
    <property type="nucleotide sequence ID" value="NZ_BAAAYQ010000006.1"/>
</dbReference>
<dbReference type="InterPro" id="IPR051423">
    <property type="entry name" value="CD225/Dispanin"/>
</dbReference>
<evidence type="ECO:0000313" key="6">
    <source>
        <dbReference type="EMBL" id="GEO89963.1"/>
    </source>
</evidence>
<feature type="transmembrane region" description="Helical" evidence="5">
    <location>
        <begin position="23"/>
        <end position="46"/>
    </location>
</feature>
<evidence type="ECO:0000256" key="3">
    <source>
        <dbReference type="ARBA" id="ARBA00022989"/>
    </source>
</evidence>
<gene>
    <name evidence="6" type="ORF">AFL01nite_22900</name>
</gene>
<sequence>MSYNAPPPPPSGPVGQTPPPNNLVWAILTTLFCCLPLGVVSIVYAAQVNGKFAAGDLAGAQESSRKAKQWAIWSAVVGVVVILIYIAVIIIAASSGTSTSTTSL</sequence>
<feature type="transmembrane region" description="Helical" evidence="5">
    <location>
        <begin position="70"/>
        <end position="94"/>
    </location>
</feature>
<evidence type="ECO:0000256" key="1">
    <source>
        <dbReference type="ARBA" id="ARBA00004370"/>
    </source>
</evidence>
<evidence type="ECO:0000256" key="5">
    <source>
        <dbReference type="SAM" id="Phobius"/>
    </source>
</evidence>
<dbReference type="GO" id="GO:0016020">
    <property type="term" value="C:membrane"/>
    <property type="evidence" value="ECO:0007669"/>
    <property type="project" value="UniProtKB-SubCell"/>
</dbReference>
<keyword evidence="3 5" id="KW-1133">Transmembrane helix</keyword>
<dbReference type="AlphaFoldDB" id="A0A512HWY7"/>
<name>A0A512HWY7_9ACTN</name>
<dbReference type="InterPro" id="IPR007593">
    <property type="entry name" value="CD225/Dispanin_fam"/>
</dbReference>
<evidence type="ECO:0000256" key="2">
    <source>
        <dbReference type="ARBA" id="ARBA00022692"/>
    </source>
</evidence>
<keyword evidence="2 5" id="KW-0812">Transmembrane</keyword>
<dbReference type="PANTHER" id="PTHR14948">
    <property type="entry name" value="NG5"/>
    <property type="match status" value="1"/>
</dbReference>